<gene>
    <name evidence="1" type="ORF">GCM10023186_08290</name>
</gene>
<evidence type="ECO:0000313" key="2">
    <source>
        <dbReference type="Proteomes" id="UP001500454"/>
    </source>
</evidence>
<proteinExistence type="predicted"/>
<dbReference type="EMBL" id="BAABHA010000002">
    <property type="protein sequence ID" value="GAA4375512.1"/>
    <property type="molecule type" value="Genomic_DNA"/>
</dbReference>
<reference evidence="2" key="1">
    <citation type="journal article" date="2019" name="Int. J. Syst. Evol. Microbiol.">
        <title>The Global Catalogue of Microorganisms (GCM) 10K type strain sequencing project: providing services to taxonomists for standard genome sequencing and annotation.</title>
        <authorList>
            <consortium name="The Broad Institute Genomics Platform"/>
            <consortium name="The Broad Institute Genome Sequencing Center for Infectious Disease"/>
            <person name="Wu L."/>
            <person name="Ma J."/>
        </authorList>
    </citation>
    <scope>NUCLEOTIDE SEQUENCE [LARGE SCALE GENOMIC DNA]</scope>
    <source>
        <strain evidence="2">JCM 17924</strain>
    </source>
</reference>
<evidence type="ECO:0000313" key="1">
    <source>
        <dbReference type="EMBL" id="GAA4375512.1"/>
    </source>
</evidence>
<sequence>MPIIGQVNKRSVVYASVKQAPNWADTLPAANWLLFVIADQYDHDLFEQLTTSCLNRQPLAICCAGQSASRLEDWFDIEIVVRDVEWEELYQRPYYENLLATTADVDIDNGFWFATLCGPDMCKEPVDTIVCLDAEGIYQNRVVELIGLINSGWLPPDSADD</sequence>
<comment type="caution">
    <text evidence="1">The sequence shown here is derived from an EMBL/GenBank/DDBJ whole genome shotgun (WGS) entry which is preliminary data.</text>
</comment>
<protein>
    <submittedName>
        <fullName evidence="1">Uncharacterized protein</fullName>
    </submittedName>
</protein>
<keyword evidence="2" id="KW-1185">Reference proteome</keyword>
<name>A0ABP8IVH0_9BACT</name>
<organism evidence="1 2">
    <name type="scientific">Hymenobacter koreensis</name>
    <dbReference type="NCBI Taxonomy" id="1084523"/>
    <lineage>
        <taxon>Bacteria</taxon>
        <taxon>Pseudomonadati</taxon>
        <taxon>Bacteroidota</taxon>
        <taxon>Cytophagia</taxon>
        <taxon>Cytophagales</taxon>
        <taxon>Hymenobacteraceae</taxon>
        <taxon>Hymenobacter</taxon>
    </lineage>
</organism>
<dbReference type="Proteomes" id="UP001500454">
    <property type="component" value="Unassembled WGS sequence"/>
</dbReference>
<accession>A0ABP8IVH0</accession>